<evidence type="ECO:0000313" key="2">
    <source>
        <dbReference type="EMBL" id="CUJ93969.1"/>
    </source>
</evidence>
<evidence type="ECO:0000313" key="3">
    <source>
        <dbReference type="Proteomes" id="UP000051870"/>
    </source>
</evidence>
<dbReference type="STRING" id="1715693.PH7735_01690"/>
<evidence type="ECO:0000259" key="1">
    <source>
        <dbReference type="Pfam" id="PF09356"/>
    </source>
</evidence>
<keyword evidence="3" id="KW-1185">Reference proteome</keyword>
<organism evidence="2 3">
    <name type="scientific">Shimia thalassica</name>
    <dbReference type="NCBI Taxonomy" id="1715693"/>
    <lineage>
        <taxon>Bacteria</taxon>
        <taxon>Pseudomonadati</taxon>
        <taxon>Pseudomonadota</taxon>
        <taxon>Alphaproteobacteria</taxon>
        <taxon>Rhodobacterales</taxon>
        <taxon>Roseobacteraceae</taxon>
    </lineage>
</organism>
<proteinExistence type="predicted"/>
<dbReference type="InterPro" id="IPR018964">
    <property type="entry name" value="Phage_phiJL001_Gp84_C"/>
</dbReference>
<dbReference type="NCBIfam" id="TIGR02218">
    <property type="entry name" value="phg_TIGR02218"/>
    <property type="match status" value="1"/>
</dbReference>
<gene>
    <name evidence="2" type="ORF">PH7735_01690</name>
</gene>
<dbReference type="Pfam" id="PF09931">
    <property type="entry name" value="Phage_phiJL001_Gp84_N"/>
    <property type="match status" value="1"/>
</dbReference>
<sequence>MTFHDDLLQHLKTGLTTVARCWGIRRTDGQAFGFTDHDCDLVFDDITFRADTGVTAASLEQTTGLSVDNTEALGALSDASLTESDIEAGRFDGAEVICWLVNWADVAQRSILFRGSIGELRRSGGAFHAELRGLTEVLNQPLGRVFQKTCSADDNSSCCQGLSDAAGYFDIRDIEVIEDNREFKWENMTEYDAGWFQRGRLTVLSGEAIGLAGAIKRDVFDGARRIIELWEPIRAPIGSGVRVRLDAGSDHRFETSRLKFNNAVGFRGFPDIPGDDWFTTYPSSSAINDGGSLRE</sequence>
<accession>A0A0P1I6S0</accession>
<dbReference type="AlphaFoldDB" id="A0A0P1I6S0"/>
<feature type="domain" description="Bacteriophage phiJL001 Gp84 C-terminal" evidence="1">
    <location>
        <begin position="194"/>
        <end position="276"/>
    </location>
</feature>
<protein>
    <recommendedName>
        <fullName evidence="1">Bacteriophage phiJL001 Gp84 C-terminal domain-containing protein</fullName>
    </recommendedName>
</protein>
<reference evidence="3" key="1">
    <citation type="submission" date="2015-09" db="EMBL/GenBank/DDBJ databases">
        <authorList>
            <person name="Rodrigo-Torres Lidia"/>
            <person name="Arahal R.David."/>
        </authorList>
    </citation>
    <scope>NUCLEOTIDE SEQUENCE [LARGE SCALE GENOMIC DNA]</scope>
    <source>
        <strain evidence="3">CECT 7735</strain>
    </source>
</reference>
<dbReference type="Pfam" id="PF09356">
    <property type="entry name" value="Phage_BR0599"/>
    <property type="match status" value="1"/>
</dbReference>
<dbReference type="EMBL" id="CYTW01000001">
    <property type="protein sequence ID" value="CUJ93969.1"/>
    <property type="molecule type" value="Genomic_DNA"/>
</dbReference>
<dbReference type="RefSeq" id="WP_058310789.1">
    <property type="nucleotide sequence ID" value="NZ_CYTW01000001.1"/>
</dbReference>
<name>A0A0P1I6S0_9RHOB</name>
<dbReference type="Proteomes" id="UP000051870">
    <property type="component" value="Unassembled WGS sequence"/>
</dbReference>
<dbReference type="GeneID" id="83880737"/>
<dbReference type="InterPro" id="IPR011928">
    <property type="entry name" value="Phage_phiJL001_Gp84"/>
</dbReference>